<proteinExistence type="predicted"/>
<dbReference type="InterPro" id="IPR008538">
    <property type="entry name" value="Uma2"/>
</dbReference>
<dbReference type="CDD" id="cd06260">
    <property type="entry name" value="DUF820-like"/>
    <property type="match status" value="1"/>
</dbReference>
<gene>
    <name evidence="2" type="ORF">FTUN_3988</name>
</gene>
<sequence length="243" mass="26417">MSTATVPPAAPAPAPSRRTQALIALLDYAEPGFRLSLGGVRYADYVELLHARTAAGRAGVKIAFDRGEMEIMVVGATHERLKKIVALLIETWITETGGGYVPSGGMTHLRADMEQGFEPDECYYIQNWAKVAGTRGIDFTKDPPPDLAVEIEVSRTVLNRLPIYSAFKIPEVWRYNGSRLAVLLLQPDGSYRESSVSRAMPALPLGEVTGLLALADDVSLDFAAITRRLRAWARALPAPAPTN</sequence>
<evidence type="ECO:0000313" key="3">
    <source>
        <dbReference type="Proteomes" id="UP000503447"/>
    </source>
</evidence>
<dbReference type="KEGG" id="ftj:FTUN_3988"/>
<dbReference type="PANTHER" id="PTHR47152">
    <property type="entry name" value="SLR2084 PROTEIN-RELATED"/>
    <property type="match status" value="1"/>
</dbReference>
<keyword evidence="3" id="KW-1185">Reference proteome</keyword>
<dbReference type="RefSeq" id="WP_171472016.1">
    <property type="nucleotide sequence ID" value="NZ_CP053452.2"/>
</dbReference>
<feature type="domain" description="Putative restriction endonuclease" evidence="1">
    <location>
        <begin position="57"/>
        <end position="205"/>
    </location>
</feature>
<evidence type="ECO:0000313" key="2">
    <source>
        <dbReference type="EMBL" id="QJW96431.1"/>
    </source>
</evidence>
<dbReference type="PANTHER" id="PTHR47152:SF2">
    <property type="entry name" value="SLR2084 PROTEIN"/>
    <property type="match status" value="1"/>
</dbReference>
<dbReference type="Pfam" id="PF05685">
    <property type="entry name" value="Uma2"/>
    <property type="match status" value="1"/>
</dbReference>
<dbReference type="InterPro" id="IPR012296">
    <property type="entry name" value="Nuclease_put_TT1808"/>
</dbReference>
<accession>A0A6M5YT29</accession>
<organism evidence="2 3">
    <name type="scientific">Frigoriglobus tundricola</name>
    <dbReference type="NCBI Taxonomy" id="2774151"/>
    <lineage>
        <taxon>Bacteria</taxon>
        <taxon>Pseudomonadati</taxon>
        <taxon>Planctomycetota</taxon>
        <taxon>Planctomycetia</taxon>
        <taxon>Gemmatales</taxon>
        <taxon>Gemmataceae</taxon>
        <taxon>Frigoriglobus</taxon>
    </lineage>
</organism>
<dbReference type="EMBL" id="CP053452">
    <property type="protein sequence ID" value="QJW96431.1"/>
    <property type="molecule type" value="Genomic_DNA"/>
</dbReference>
<dbReference type="Proteomes" id="UP000503447">
    <property type="component" value="Chromosome"/>
</dbReference>
<dbReference type="AlphaFoldDB" id="A0A6M5YT29"/>
<name>A0A6M5YT29_9BACT</name>
<protein>
    <recommendedName>
        <fullName evidence="1">Putative restriction endonuclease domain-containing protein</fullName>
    </recommendedName>
</protein>
<evidence type="ECO:0000259" key="1">
    <source>
        <dbReference type="Pfam" id="PF05685"/>
    </source>
</evidence>
<reference evidence="3" key="1">
    <citation type="submission" date="2020-05" db="EMBL/GenBank/DDBJ databases">
        <title>Frigoriglobus tundricola gen. nov., sp. nov., a psychrotolerant cellulolytic planctomycete of the family Gemmataceae with two divergent copies of 16S rRNA gene.</title>
        <authorList>
            <person name="Kulichevskaya I.S."/>
            <person name="Ivanova A.A."/>
            <person name="Naumoff D.G."/>
            <person name="Beletsky A.V."/>
            <person name="Rijpstra W.I.C."/>
            <person name="Sinninghe Damste J.S."/>
            <person name="Mardanov A.V."/>
            <person name="Ravin N.V."/>
            <person name="Dedysh S.N."/>
        </authorList>
    </citation>
    <scope>NUCLEOTIDE SEQUENCE [LARGE SCALE GENOMIC DNA]</scope>
    <source>
        <strain evidence="3">PL17</strain>
    </source>
</reference>
<dbReference type="Gene3D" id="3.90.1570.10">
    <property type="entry name" value="tt1808, chain A"/>
    <property type="match status" value="1"/>
</dbReference>